<evidence type="ECO:0000256" key="1">
    <source>
        <dbReference type="SAM" id="MobiDB-lite"/>
    </source>
</evidence>
<organism evidence="2 3">
    <name type="scientific">Romanomermis culicivorax</name>
    <name type="common">Nematode worm</name>
    <dbReference type="NCBI Taxonomy" id="13658"/>
    <lineage>
        <taxon>Eukaryota</taxon>
        <taxon>Metazoa</taxon>
        <taxon>Ecdysozoa</taxon>
        <taxon>Nematoda</taxon>
        <taxon>Enoplea</taxon>
        <taxon>Dorylaimia</taxon>
        <taxon>Mermithida</taxon>
        <taxon>Mermithoidea</taxon>
        <taxon>Mermithidae</taxon>
        <taxon>Romanomermis</taxon>
    </lineage>
</organism>
<feature type="region of interest" description="Disordered" evidence="1">
    <location>
        <begin position="54"/>
        <end position="76"/>
    </location>
</feature>
<keyword evidence="2" id="KW-1185">Reference proteome</keyword>
<evidence type="ECO:0000313" key="2">
    <source>
        <dbReference type="Proteomes" id="UP000887565"/>
    </source>
</evidence>
<name>A0A915JJA3_ROMCU</name>
<dbReference type="AlphaFoldDB" id="A0A915JJA3"/>
<protein>
    <submittedName>
        <fullName evidence="3">Uncharacterized protein</fullName>
    </submittedName>
</protein>
<sequence length="167" mass="19267">MSTLDIGGQDCVAPWRPAPVSLWRLLCRGMQAMYFHPCKFYAQFYTTITVSSDYPELSKPRDKPEPKYSDPVKSSQGLSCQKWKDISKNINRPTNAEISKLGTTMLILNFKWNKCHYDTGHSVHILVCNVYKWRNGMQSQCTVDDSGNFSSIKESDFYVPYYLELKL</sequence>
<feature type="compositionally biased region" description="Basic and acidic residues" evidence="1">
    <location>
        <begin position="56"/>
        <end position="70"/>
    </location>
</feature>
<reference evidence="3" key="1">
    <citation type="submission" date="2022-11" db="UniProtKB">
        <authorList>
            <consortium name="WormBaseParasite"/>
        </authorList>
    </citation>
    <scope>IDENTIFICATION</scope>
</reference>
<accession>A0A915JJA3</accession>
<proteinExistence type="predicted"/>
<dbReference type="Proteomes" id="UP000887565">
    <property type="component" value="Unplaced"/>
</dbReference>
<evidence type="ECO:0000313" key="3">
    <source>
        <dbReference type="WBParaSite" id="nRc.2.0.1.t26151-RA"/>
    </source>
</evidence>
<dbReference type="WBParaSite" id="nRc.2.0.1.t26151-RA">
    <property type="protein sequence ID" value="nRc.2.0.1.t26151-RA"/>
    <property type="gene ID" value="nRc.2.0.1.g26151"/>
</dbReference>